<proteinExistence type="predicted"/>
<protein>
    <recommendedName>
        <fullName evidence="3">Bacteriocin</fullName>
    </recommendedName>
</protein>
<evidence type="ECO:0000313" key="1">
    <source>
        <dbReference type="EMBL" id="SEH37200.1"/>
    </source>
</evidence>
<dbReference type="AlphaFoldDB" id="A0A1H6HST8"/>
<dbReference type="RefSeq" id="WP_156106369.1">
    <property type="nucleotide sequence ID" value="NZ_DALZIY010000005.1"/>
</dbReference>
<evidence type="ECO:0008006" key="3">
    <source>
        <dbReference type="Google" id="ProtNLM"/>
    </source>
</evidence>
<gene>
    <name evidence="1" type="ORF">SAMN05421593_3377</name>
</gene>
<reference evidence="1 2" key="1">
    <citation type="submission" date="2016-10" db="EMBL/GenBank/DDBJ databases">
        <authorList>
            <person name="de Groot N.N."/>
        </authorList>
    </citation>
    <scope>NUCLEOTIDE SEQUENCE [LARGE SCALE GENOMIC DNA]</scope>
    <source>
        <strain evidence="1 2">DSM 23031</strain>
    </source>
</reference>
<dbReference type="InterPro" id="IPR058074">
    <property type="entry name" value="Bacteriocin-like"/>
</dbReference>
<dbReference type="NCBIfam" id="NF047798">
    <property type="entry name" value="leader_Chryseo"/>
    <property type="match status" value="1"/>
</dbReference>
<organism evidence="1 2">
    <name type="scientific">Chryseobacterium culicis</name>
    <dbReference type="NCBI Taxonomy" id="680127"/>
    <lineage>
        <taxon>Bacteria</taxon>
        <taxon>Pseudomonadati</taxon>
        <taxon>Bacteroidota</taxon>
        <taxon>Flavobacteriia</taxon>
        <taxon>Flavobacteriales</taxon>
        <taxon>Weeksellaceae</taxon>
        <taxon>Chryseobacterium group</taxon>
        <taxon>Chryseobacterium</taxon>
    </lineage>
</organism>
<sequence length="49" mass="5388">MKNLKKLSREAAKQINGGIGPFRCSITRPCSVGYCCNGECLDHDCMIEP</sequence>
<evidence type="ECO:0000313" key="2">
    <source>
        <dbReference type="Proteomes" id="UP000198561"/>
    </source>
</evidence>
<accession>A0A1H6HST8</accession>
<dbReference type="Proteomes" id="UP000198561">
    <property type="component" value="Unassembled WGS sequence"/>
</dbReference>
<name>A0A1H6HST8_CHRCI</name>
<dbReference type="EMBL" id="FNWQ01000004">
    <property type="protein sequence ID" value="SEH37200.1"/>
    <property type="molecule type" value="Genomic_DNA"/>
</dbReference>